<sequence length="88" mass="9711">MHLYLVSRTDHVDYYEYDAVVVRAENASAALAIVCAVETEDTYTVNSVSYSFVDMAYRGFHRDDSNADVKLIPQDGEPGVILASFNAG</sequence>
<dbReference type="RefSeq" id="WP_260221567.1">
    <property type="nucleotide sequence ID" value="NZ_JAJAGO010000019.1"/>
</dbReference>
<evidence type="ECO:0000313" key="1">
    <source>
        <dbReference type="EMBL" id="MCT2594247.1"/>
    </source>
</evidence>
<evidence type="ECO:0000313" key="2">
    <source>
        <dbReference type="Proteomes" id="UP001156389"/>
    </source>
</evidence>
<organism evidence="1 2">
    <name type="scientific">Streptomyces gossypii</name>
    <dbReference type="NCBI Taxonomy" id="2883101"/>
    <lineage>
        <taxon>Bacteria</taxon>
        <taxon>Bacillati</taxon>
        <taxon>Actinomycetota</taxon>
        <taxon>Actinomycetes</taxon>
        <taxon>Kitasatosporales</taxon>
        <taxon>Streptomycetaceae</taxon>
        <taxon>Streptomyces</taxon>
    </lineage>
</organism>
<gene>
    <name evidence="1" type="ORF">LHJ74_30805</name>
</gene>
<dbReference type="EMBL" id="JAJAGO010000019">
    <property type="protein sequence ID" value="MCT2594247.1"/>
    <property type="molecule type" value="Genomic_DNA"/>
</dbReference>
<accession>A0ABT2K253</accession>
<protein>
    <submittedName>
        <fullName evidence="1">Uncharacterized protein</fullName>
    </submittedName>
</protein>
<reference evidence="1 2" key="1">
    <citation type="submission" date="2021-10" db="EMBL/GenBank/DDBJ databases">
        <title>Streptomyces gossypii sp. nov., isolated from soil collected from cotton field.</title>
        <authorList>
            <person name="Ge X."/>
            <person name="Chen X."/>
            <person name="Liu W."/>
        </authorList>
    </citation>
    <scope>NUCLEOTIDE SEQUENCE [LARGE SCALE GENOMIC DNA]</scope>
    <source>
        <strain evidence="1 2">N2-109</strain>
    </source>
</reference>
<comment type="caution">
    <text evidence="1">The sequence shown here is derived from an EMBL/GenBank/DDBJ whole genome shotgun (WGS) entry which is preliminary data.</text>
</comment>
<dbReference type="Proteomes" id="UP001156389">
    <property type="component" value="Unassembled WGS sequence"/>
</dbReference>
<name>A0ABT2K253_9ACTN</name>
<proteinExistence type="predicted"/>
<keyword evidence="2" id="KW-1185">Reference proteome</keyword>